<sequence>MQHIQKQETEQKDLYAVLGVDSRASFDDIRKAFLQLSKKFHPDVVQNKVGEQQSSQKEDTPTFYAVKQAYEILKEPNLRKIYDSFGWDGVQVVWKKQSAASSSQDMNNTGDENDAQWSEEGSAWTDFVASEIAVDTPLLEQTISSFVPENSSDALPRSVEEAVHNILYHENSGYRYYALWWISKNRLVQAQDALIQVLCTSQEQTALGGYPLKRRAAVALGNIASVKAIVPLAETLSQTSDKFLRYRCAEALATIARVQGPPHFPNSVVQVLVNILERNNNFQVRDINHSNDSKQTKESSNKQWFQLDHLSPDVRKQLENIFEQRKQNEKRQQRMTHTPNLGVGPEYLEYPLEWSLKALGFLHVTEHMELVKSYTGHPIPLVKYAAYKVLYQWTGQVEYIQPLLKALSFGEEHHYTQRVLIRDLGEVGYLPAAKDIAACPMVENSFKLFALRKLASHAGYDLEQPDMIMLLDQLDALL</sequence>
<gene>
    <name evidence="3" type="ORF">GAYE_SCF01G1977</name>
</gene>
<name>A0AAV9I9P2_9RHOD</name>
<dbReference type="EMBL" id="JANCYU010000021">
    <property type="protein sequence ID" value="KAK4524078.1"/>
    <property type="molecule type" value="Genomic_DNA"/>
</dbReference>
<dbReference type="InterPro" id="IPR036869">
    <property type="entry name" value="J_dom_sf"/>
</dbReference>
<dbReference type="SMART" id="SM00271">
    <property type="entry name" value="DnaJ"/>
    <property type="match status" value="1"/>
</dbReference>
<keyword evidence="1" id="KW-0143">Chaperone</keyword>
<dbReference type="PANTHER" id="PTHR44145:SF3">
    <property type="entry name" value="DNAJ HOMOLOG SUBFAMILY A MEMBER 3, MITOCHONDRIAL"/>
    <property type="match status" value="1"/>
</dbReference>
<accession>A0AAV9I9P2</accession>
<dbReference type="Pfam" id="PF00226">
    <property type="entry name" value="DnaJ"/>
    <property type="match status" value="1"/>
</dbReference>
<dbReference type="Gene3D" id="1.10.287.110">
    <property type="entry name" value="DnaJ domain"/>
    <property type="match status" value="1"/>
</dbReference>
<dbReference type="CDD" id="cd06257">
    <property type="entry name" value="DnaJ"/>
    <property type="match status" value="1"/>
</dbReference>
<dbReference type="SMART" id="SM00567">
    <property type="entry name" value="EZ_HEAT"/>
    <property type="match status" value="4"/>
</dbReference>
<dbReference type="Gene3D" id="1.25.10.10">
    <property type="entry name" value="Leucine-rich Repeat Variant"/>
    <property type="match status" value="1"/>
</dbReference>
<dbReference type="Proteomes" id="UP001300502">
    <property type="component" value="Unassembled WGS sequence"/>
</dbReference>
<reference evidence="3 4" key="1">
    <citation type="submission" date="2022-07" db="EMBL/GenBank/DDBJ databases">
        <title>Genome-wide signatures of adaptation to extreme environments.</title>
        <authorList>
            <person name="Cho C.H."/>
            <person name="Yoon H.S."/>
        </authorList>
    </citation>
    <scope>NUCLEOTIDE SEQUENCE [LARGE SCALE GENOMIC DNA]</scope>
    <source>
        <strain evidence="3 4">108.79 E11</strain>
    </source>
</reference>
<dbReference type="PROSITE" id="PS50076">
    <property type="entry name" value="DNAJ_2"/>
    <property type="match status" value="1"/>
</dbReference>
<dbReference type="AlphaFoldDB" id="A0AAV9I9P2"/>
<dbReference type="InterPro" id="IPR051938">
    <property type="entry name" value="Apopto_cytoskel_mod"/>
</dbReference>
<dbReference type="SUPFAM" id="SSF46565">
    <property type="entry name" value="Chaperone J-domain"/>
    <property type="match status" value="1"/>
</dbReference>
<dbReference type="InterPro" id="IPR016024">
    <property type="entry name" value="ARM-type_fold"/>
</dbReference>
<dbReference type="PANTHER" id="PTHR44145">
    <property type="entry name" value="DNAJ HOMOLOG SUBFAMILY A MEMBER 3, MITOCHONDRIAL"/>
    <property type="match status" value="1"/>
</dbReference>
<dbReference type="InterPro" id="IPR011989">
    <property type="entry name" value="ARM-like"/>
</dbReference>
<evidence type="ECO:0000259" key="2">
    <source>
        <dbReference type="PROSITE" id="PS50076"/>
    </source>
</evidence>
<feature type="domain" description="J" evidence="2">
    <location>
        <begin position="13"/>
        <end position="86"/>
    </location>
</feature>
<evidence type="ECO:0000256" key="1">
    <source>
        <dbReference type="ARBA" id="ARBA00023186"/>
    </source>
</evidence>
<evidence type="ECO:0000313" key="4">
    <source>
        <dbReference type="Proteomes" id="UP001300502"/>
    </source>
</evidence>
<dbReference type="InterPro" id="IPR001623">
    <property type="entry name" value="DnaJ_domain"/>
</dbReference>
<dbReference type="InterPro" id="IPR004155">
    <property type="entry name" value="PBS_lyase_HEAT"/>
</dbReference>
<evidence type="ECO:0000313" key="3">
    <source>
        <dbReference type="EMBL" id="KAK4524078.1"/>
    </source>
</evidence>
<dbReference type="SUPFAM" id="SSF48371">
    <property type="entry name" value="ARM repeat"/>
    <property type="match status" value="1"/>
</dbReference>
<protein>
    <recommendedName>
        <fullName evidence="2">J domain-containing protein</fullName>
    </recommendedName>
</protein>
<organism evidence="3 4">
    <name type="scientific">Galdieria yellowstonensis</name>
    <dbReference type="NCBI Taxonomy" id="3028027"/>
    <lineage>
        <taxon>Eukaryota</taxon>
        <taxon>Rhodophyta</taxon>
        <taxon>Bangiophyceae</taxon>
        <taxon>Galdieriales</taxon>
        <taxon>Galdieriaceae</taxon>
        <taxon>Galdieria</taxon>
    </lineage>
</organism>
<comment type="caution">
    <text evidence="3">The sequence shown here is derived from an EMBL/GenBank/DDBJ whole genome shotgun (WGS) entry which is preliminary data.</text>
</comment>
<proteinExistence type="predicted"/>
<dbReference type="PRINTS" id="PR00625">
    <property type="entry name" value="JDOMAIN"/>
</dbReference>
<keyword evidence="4" id="KW-1185">Reference proteome</keyword>